<dbReference type="Pfam" id="PF01810">
    <property type="entry name" value="LysE"/>
    <property type="match status" value="1"/>
</dbReference>
<dbReference type="Proteomes" id="UP000638014">
    <property type="component" value="Unassembled WGS sequence"/>
</dbReference>
<evidence type="ECO:0000313" key="7">
    <source>
        <dbReference type="EMBL" id="MBD1390495.1"/>
    </source>
</evidence>
<dbReference type="EMBL" id="JACXAF010000018">
    <property type="protein sequence ID" value="MBD1390495.1"/>
    <property type="molecule type" value="Genomic_DNA"/>
</dbReference>
<evidence type="ECO:0000256" key="2">
    <source>
        <dbReference type="ARBA" id="ARBA00022475"/>
    </source>
</evidence>
<evidence type="ECO:0000256" key="5">
    <source>
        <dbReference type="ARBA" id="ARBA00023136"/>
    </source>
</evidence>
<proteinExistence type="predicted"/>
<gene>
    <name evidence="7" type="ORF">IC617_13725</name>
</gene>
<feature type="transmembrane region" description="Helical" evidence="6">
    <location>
        <begin position="74"/>
        <end position="96"/>
    </location>
</feature>
<feature type="transmembrane region" description="Helical" evidence="6">
    <location>
        <begin position="6"/>
        <end position="26"/>
    </location>
</feature>
<comment type="subcellular location">
    <subcellularLocation>
        <location evidence="1">Cell membrane</location>
        <topology evidence="1">Multi-pass membrane protein</topology>
    </subcellularLocation>
</comment>
<evidence type="ECO:0000313" key="8">
    <source>
        <dbReference type="Proteomes" id="UP000638014"/>
    </source>
</evidence>
<dbReference type="GO" id="GO:0005886">
    <property type="term" value="C:plasma membrane"/>
    <property type="evidence" value="ECO:0007669"/>
    <property type="project" value="UniProtKB-SubCell"/>
</dbReference>
<keyword evidence="3 6" id="KW-0812">Transmembrane</keyword>
<evidence type="ECO:0000256" key="6">
    <source>
        <dbReference type="SAM" id="Phobius"/>
    </source>
</evidence>
<name>A0A8J6UMC2_9GAMM</name>
<comment type="caution">
    <text evidence="7">The sequence shown here is derived from an EMBL/GenBank/DDBJ whole genome shotgun (WGS) entry which is preliminary data.</text>
</comment>
<sequence>MDVWPILLFVVSTAITPGPNNIMILTSGVNHGWRKSIPHLLGIDIGFPLMVIAIGLGLAGVFSAYPIFQNIIKYLGISYLLYLSYLIATSTTVVATDKQRPPFSFVQAALFQWLNPKAWIMAIGAVASFTHADQALHWQVLTIAALYFIAGTPCTVSWLLAGQLLRRWLNRAQARRWFNYTMAGLLVLSLLPAIVEELSRWLP</sequence>
<dbReference type="GO" id="GO:0033228">
    <property type="term" value="P:cysteine export across plasma membrane"/>
    <property type="evidence" value="ECO:0007669"/>
    <property type="project" value="TreeGrafter"/>
</dbReference>
<keyword evidence="2" id="KW-1003">Cell membrane</keyword>
<dbReference type="RefSeq" id="WP_191145560.1">
    <property type="nucleotide sequence ID" value="NZ_JACXAF010000018.1"/>
</dbReference>
<feature type="transmembrane region" description="Helical" evidence="6">
    <location>
        <begin position="47"/>
        <end position="68"/>
    </location>
</feature>
<feature type="transmembrane region" description="Helical" evidence="6">
    <location>
        <begin position="141"/>
        <end position="165"/>
    </location>
</feature>
<dbReference type="InterPro" id="IPR001123">
    <property type="entry name" value="LeuE-type"/>
</dbReference>
<dbReference type="PANTHER" id="PTHR30086">
    <property type="entry name" value="ARGININE EXPORTER PROTEIN ARGO"/>
    <property type="match status" value="1"/>
</dbReference>
<feature type="transmembrane region" description="Helical" evidence="6">
    <location>
        <begin position="177"/>
        <end position="195"/>
    </location>
</feature>
<protein>
    <submittedName>
        <fullName evidence="7">LysE family translocator</fullName>
    </submittedName>
</protein>
<keyword evidence="5 6" id="KW-0472">Membrane</keyword>
<organism evidence="7 8">
    <name type="scientific">Neiella litorisoli</name>
    <dbReference type="NCBI Taxonomy" id="2771431"/>
    <lineage>
        <taxon>Bacteria</taxon>
        <taxon>Pseudomonadati</taxon>
        <taxon>Pseudomonadota</taxon>
        <taxon>Gammaproteobacteria</taxon>
        <taxon>Alteromonadales</taxon>
        <taxon>Echinimonadaceae</taxon>
        <taxon>Neiella</taxon>
    </lineage>
</organism>
<evidence type="ECO:0000256" key="4">
    <source>
        <dbReference type="ARBA" id="ARBA00022989"/>
    </source>
</evidence>
<evidence type="ECO:0000256" key="3">
    <source>
        <dbReference type="ARBA" id="ARBA00022692"/>
    </source>
</evidence>
<keyword evidence="8" id="KW-1185">Reference proteome</keyword>
<accession>A0A8J6UMC2</accession>
<evidence type="ECO:0000256" key="1">
    <source>
        <dbReference type="ARBA" id="ARBA00004651"/>
    </source>
</evidence>
<keyword evidence="4 6" id="KW-1133">Transmembrane helix</keyword>
<dbReference type="GO" id="GO:0015171">
    <property type="term" value="F:amino acid transmembrane transporter activity"/>
    <property type="evidence" value="ECO:0007669"/>
    <property type="project" value="TreeGrafter"/>
</dbReference>
<reference evidence="7" key="1">
    <citation type="submission" date="2020-09" db="EMBL/GenBank/DDBJ databases">
        <title>A novel bacterium of genus Neiella, isolated from South China Sea.</title>
        <authorList>
            <person name="Huang H."/>
            <person name="Mo K."/>
            <person name="Hu Y."/>
        </authorList>
    </citation>
    <scope>NUCLEOTIDE SEQUENCE</scope>
    <source>
        <strain evidence="7">HB171785</strain>
    </source>
</reference>
<dbReference type="AlphaFoldDB" id="A0A8J6UMC2"/>
<dbReference type="PANTHER" id="PTHR30086:SF20">
    <property type="entry name" value="ARGININE EXPORTER PROTEIN ARGO-RELATED"/>
    <property type="match status" value="1"/>
</dbReference>